<evidence type="ECO:0000313" key="4">
    <source>
        <dbReference type="Proteomes" id="UP001454036"/>
    </source>
</evidence>
<dbReference type="Proteomes" id="UP001454036">
    <property type="component" value="Unassembled WGS sequence"/>
</dbReference>
<evidence type="ECO:0000256" key="2">
    <source>
        <dbReference type="SAM" id="MobiDB-lite"/>
    </source>
</evidence>
<accession>A0AAV3NU34</accession>
<feature type="region of interest" description="Disordered" evidence="2">
    <location>
        <begin position="295"/>
        <end position="428"/>
    </location>
</feature>
<feature type="region of interest" description="Disordered" evidence="2">
    <location>
        <begin position="88"/>
        <end position="234"/>
    </location>
</feature>
<feature type="compositionally biased region" description="Polar residues" evidence="2">
    <location>
        <begin position="138"/>
        <end position="154"/>
    </location>
</feature>
<keyword evidence="4" id="KW-1185">Reference proteome</keyword>
<evidence type="ECO:0000256" key="1">
    <source>
        <dbReference type="SAM" id="Coils"/>
    </source>
</evidence>
<evidence type="ECO:0000313" key="3">
    <source>
        <dbReference type="EMBL" id="GAA0142438.1"/>
    </source>
</evidence>
<proteinExistence type="predicted"/>
<reference evidence="3 4" key="1">
    <citation type="submission" date="2024-01" db="EMBL/GenBank/DDBJ databases">
        <title>The complete chloroplast genome sequence of Lithospermum erythrorhizon: insights into the phylogenetic relationship among Boraginaceae species and the maternal lineages of purple gromwells.</title>
        <authorList>
            <person name="Okada T."/>
            <person name="Watanabe K."/>
        </authorList>
    </citation>
    <scope>NUCLEOTIDE SEQUENCE [LARGE SCALE GENOMIC DNA]</scope>
</reference>
<keyword evidence="1" id="KW-0175">Coiled coil</keyword>
<feature type="compositionally biased region" description="Polar residues" evidence="2">
    <location>
        <begin position="297"/>
        <end position="314"/>
    </location>
</feature>
<feature type="region of interest" description="Disordered" evidence="2">
    <location>
        <begin position="1"/>
        <end position="21"/>
    </location>
</feature>
<dbReference type="EMBL" id="BAABME010000398">
    <property type="protein sequence ID" value="GAA0142438.1"/>
    <property type="molecule type" value="Genomic_DNA"/>
</dbReference>
<feature type="compositionally biased region" description="Polar residues" evidence="2">
    <location>
        <begin position="195"/>
        <end position="230"/>
    </location>
</feature>
<organism evidence="3 4">
    <name type="scientific">Lithospermum erythrorhizon</name>
    <name type="common">Purple gromwell</name>
    <name type="synonym">Lithospermum officinale var. erythrorhizon</name>
    <dbReference type="NCBI Taxonomy" id="34254"/>
    <lineage>
        <taxon>Eukaryota</taxon>
        <taxon>Viridiplantae</taxon>
        <taxon>Streptophyta</taxon>
        <taxon>Embryophyta</taxon>
        <taxon>Tracheophyta</taxon>
        <taxon>Spermatophyta</taxon>
        <taxon>Magnoliopsida</taxon>
        <taxon>eudicotyledons</taxon>
        <taxon>Gunneridae</taxon>
        <taxon>Pentapetalae</taxon>
        <taxon>asterids</taxon>
        <taxon>lamiids</taxon>
        <taxon>Boraginales</taxon>
        <taxon>Boraginaceae</taxon>
        <taxon>Boraginoideae</taxon>
        <taxon>Lithospermeae</taxon>
        <taxon>Lithospermum</taxon>
    </lineage>
</organism>
<dbReference type="AlphaFoldDB" id="A0AAV3NU34"/>
<dbReference type="PANTHER" id="PTHR33701:SF3">
    <property type="entry name" value="TRANSCRIPTIONAL REGULATOR ATRX"/>
    <property type="match status" value="1"/>
</dbReference>
<feature type="region of interest" description="Disordered" evidence="2">
    <location>
        <begin position="682"/>
        <end position="701"/>
    </location>
</feature>
<sequence length="701" mass="76745">MSSSNSETLDQRNNNGSKDSTAMTIEYLRARLLSERSVCRVARLRSEELTKRVVQLEEQLKTVTLQRKRAEKATSEVLAILENHGMSDVSDAVDSSSDEEEIRESNNGGVITNGQESSTSIRDEGVNSSSEVESSPSIGRSLSWKSGHRSQNSPRLKHIDSSRRAYATIAPKHSSTNRTGKSCRRNRRQEIRSTVEVSPNGSRISLDDVSTTLSEDAPNCSNHQFQTMEEGSSHIKERDMLNLGAKPKENQIGNDHFHSDDGEYQDMEGALQHQEQLIGKYEAEENAQKEWEEKFGENNTRSPDSLDPANNSNVTEERYDKTTGKPCSAAAIMDPDQDGATCSKEDRVPKDLASPPHVDPCLPEKDGKITDESSMPDSETSSSGNSNKLQSENENQSFASPGRSVQSCAHDSSSGSKSQTAQVPNGVTNDVGSILRVCADDSTSQRRSQGALVSNGTTNDVGSILEALQQAKLSLKQKLEDQPMLGEGQIPKSLINPFESVTKARNRVEIPGIGPAIFRLPTDLQCEASSRPNSSGSTGLDMPDYYPRIYSNTYFSSPYMDPKSSTLASGKLHHRSVSSTESIARLHPDSSPYKSSAYAGLSSSTKFADPGLPFTTYPFRASRVADLPSSLISNLDLRVNDSLPFARTVTRPVNHFPSDITPRLPFDVTTLASLHKNNRTLHSSFHLPSHDDPKGLPPKTR</sequence>
<feature type="compositionally biased region" description="Basic and acidic residues" evidence="2">
    <location>
        <begin position="362"/>
        <end position="371"/>
    </location>
</feature>
<comment type="caution">
    <text evidence="3">The sequence shown here is derived from an EMBL/GenBank/DDBJ whole genome shotgun (WGS) entry which is preliminary data.</text>
</comment>
<protein>
    <submittedName>
        <fullName evidence="3">Uncharacterized protein</fullName>
    </submittedName>
</protein>
<feature type="compositionally biased region" description="Polar residues" evidence="2">
    <location>
        <begin position="384"/>
        <end position="428"/>
    </location>
</feature>
<feature type="compositionally biased region" description="Low complexity" evidence="2">
    <location>
        <begin position="128"/>
        <end position="137"/>
    </location>
</feature>
<feature type="compositionally biased region" description="Low complexity" evidence="2">
    <location>
        <begin position="372"/>
        <end position="383"/>
    </location>
</feature>
<dbReference type="PANTHER" id="PTHR33701">
    <property type="entry name" value="TRANSMEMBRANE PROTEIN"/>
    <property type="match status" value="1"/>
</dbReference>
<feature type="compositionally biased region" description="Polar residues" evidence="2">
    <location>
        <begin position="106"/>
        <end position="120"/>
    </location>
</feature>
<name>A0AAV3NU34_LITER</name>
<feature type="coiled-coil region" evidence="1">
    <location>
        <begin position="264"/>
        <end position="294"/>
    </location>
</feature>
<gene>
    <name evidence="3" type="ORF">LIER_03340</name>
</gene>
<feature type="coiled-coil region" evidence="1">
    <location>
        <begin position="39"/>
        <end position="73"/>
    </location>
</feature>